<dbReference type="OrthoDB" id="1265378at2"/>
<dbReference type="Proteomes" id="UP000028713">
    <property type="component" value="Unassembled WGS sequence"/>
</dbReference>
<keyword evidence="2" id="KW-1185">Reference proteome</keyword>
<name>A0A085Z1U7_9FLAO</name>
<dbReference type="EMBL" id="JPRP01000002">
    <property type="protein sequence ID" value="KFE98410.1"/>
    <property type="molecule type" value="Genomic_DNA"/>
</dbReference>
<dbReference type="RefSeq" id="WP_034677618.1">
    <property type="nucleotide sequence ID" value="NZ_FPAP01000006.1"/>
</dbReference>
<proteinExistence type="predicted"/>
<gene>
    <name evidence="1" type="ORF">IX39_13290</name>
</gene>
<dbReference type="AlphaFoldDB" id="A0A085Z1U7"/>
<dbReference type="Gene3D" id="3.30.1150.10">
    <property type="match status" value="1"/>
</dbReference>
<evidence type="ECO:0000313" key="2">
    <source>
        <dbReference type="Proteomes" id="UP000028713"/>
    </source>
</evidence>
<reference evidence="1 2" key="1">
    <citation type="submission" date="2014-07" db="EMBL/GenBank/DDBJ databases">
        <title>Genome of Chryseobacterium formosense LMG 24722.</title>
        <authorList>
            <person name="Pipes S.E."/>
            <person name="Stropko S.J."/>
            <person name="Newman J.D."/>
        </authorList>
    </citation>
    <scope>NUCLEOTIDE SEQUENCE [LARGE SCALE GENOMIC DNA]</scope>
    <source>
        <strain evidence="1 2">LMG 24722</strain>
    </source>
</reference>
<comment type="caution">
    <text evidence="1">The sequence shown here is derived from an EMBL/GenBank/DDBJ whole genome shotgun (WGS) entry which is preliminary data.</text>
</comment>
<protein>
    <recommendedName>
        <fullName evidence="3">TonB C-terminal domain-containing protein</fullName>
    </recommendedName>
</protein>
<evidence type="ECO:0008006" key="3">
    <source>
        <dbReference type="Google" id="ProtNLM"/>
    </source>
</evidence>
<organism evidence="1 2">
    <name type="scientific">Chryseobacterium formosense</name>
    <dbReference type="NCBI Taxonomy" id="236814"/>
    <lineage>
        <taxon>Bacteria</taxon>
        <taxon>Pseudomonadati</taxon>
        <taxon>Bacteroidota</taxon>
        <taxon>Flavobacteriia</taxon>
        <taxon>Flavobacteriales</taxon>
        <taxon>Weeksellaceae</taxon>
        <taxon>Chryseobacterium group</taxon>
        <taxon>Chryseobacterium</taxon>
    </lineage>
</organism>
<evidence type="ECO:0000313" key="1">
    <source>
        <dbReference type="EMBL" id="KFE98410.1"/>
    </source>
</evidence>
<dbReference type="STRING" id="236814.IX39_13290"/>
<sequence>MKLKIFILITSIFFISIDAQVLYNYPKGQDFYEGGREGFNKDIQDAAVKSGIKPCEKTEALFMRFIIYPDNQVKYVADPDTLAVANNKCIKDKVLGLMKSVKNWKPAELDGNKTAAMFCTLFTDDLLLKKGFSEEEFSNPVYMYKDKESDIMKFRENFVKCFDSNGYRANLDYSFVINFDVDTKGEAGFFYIENQSDLEKFNKMVVDCASNTKKSYWKPGYYKGVPVKQVFRMPIRFNAY</sequence>
<accession>A0A085Z1U7</accession>
<dbReference type="eggNOG" id="ENOG5033X9H">
    <property type="taxonomic scope" value="Bacteria"/>
</dbReference>